<dbReference type="InterPro" id="IPR001915">
    <property type="entry name" value="Peptidase_M48"/>
</dbReference>
<comment type="cofactor">
    <cofactor evidence="10">
        <name>Zn(2+)</name>
        <dbReference type="ChEBI" id="CHEBI:29105"/>
    </cofactor>
    <text evidence="10">Binds 1 zinc ion per subunit.</text>
</comment>
<evidence type="ECO:0000256" key="2">
    <source>
        <dbReference type="ARBA" id="ARBA00022670"/>
    </source>
</evidence>
<dbReference type="PANTHER" id="PTHR43221">
    <property type="entry name" value="PROTEASE HTPX"/>
    <property type="match status" value="1"/>
</dbReference>
<gene>
    <name evidence="12" type="ORF">dnl_28440</name>
</gene>
<keyword evidence="7" id="KW-1133">Transmembrane helix</keyword>
<dbReference type="EMBL" id="CP061799">
    <property type="protein sequence ID" value="QTA80539.1"/>
    <property type="molecule type" value="Genomic_DNA"/>
</dbReference>
<dbReference type="RefSeq" id="WP_207692182.1">
    <property type="nucleotide sequence ID" value="NZ_CP061799.1"/>
</dbReference>
<keyword evidence="3" id="KW-0812">Transmembrane</keyword>
<organism evidence="12 13">
    <name type="scientific">Desulfonema limicola</name>
    <dbReference type="NCBI Taxonomy" id="45656"/>
    <lineage>
        <taxon>Bacteria</taxon>
        <taxon>Pseudomonadati</taxon>
        <taxon>Thermodesulfobacteriota</taxon>
        <taxon>Desulfobacteria</taxon>
        <taxon>Desulfobacterales</taxon>
        <taxon>Desulfococcaceae</taxon>
        <taxon>Desulfonema</taxon>
    </lineage>
</organism>
<dbReference type="KEGG" id="dli:dnl_28440"/>
<keyword evidence="1" id="KW-1003">Cell membrane</keyword>
<feature type="domain" description="Peptidase M48" evidence="11">
    <location>
        <begin position="152"/>
        <end position="237"/>
    </location>
</feature>
<evidence type="ECO:0000256" key="4">
    <source>
        <dbReference type="ARBA" id="ARBA00022723"/>
    </source>
</evidence>
<dbReference type="PANTHER" id="PTHR43221:SF3">
    <property type="entry name" value="SLL1280 PROTEIN"/>
    <property type="match status" value="1"/>
</dbReference>
<evidence type="ECO:0000256" key="9">
    <source>
        <dbReference type="ARBA" id="ARBA00023136"/>
    </source>
</evidence>
<sequence length="282" mass="31862">MLKDIESLRFSYESRLFRAIGSRLGHIPLIDYACSRQLLDTRRRDLLGDAVRVTPDLLPGIHKEYQSCLDMLGGGFTGDLFVQQSSFYNASVFAHDKKFDILIHSALLNDFTPDELRFVFGHELGHVIFKHYLFPVRDIIAQVKNHDPEAASLLFRWSRASEISADRVGMLCCSQLGAAATALFRTSSGLSNIDVNKVLQSFRCQYLDLENQLLFVNNTDAWVRTHPMIPIRFKALELAALDIIALSRKTGGFSTKGFRKIDEQIALILEKIDSCSNRSNMS</sequence>
<evidence type="ECO:0000256" key="10">
    <source>
        <dbReference type="RuleBase" id="RU003983"/>
    </source>
</evidence>
<keyword evidence="8 10" id="KW-0482">Metalloprotease</keyword>
<keyword evidence="9" id="KW-0472">Membrane</keyword>
<keyword evidence="4" id="KW-0479">Metal-binding</keyword>
<dbReference type="Gene3D" id="3.30.2010.10">
    <property type="entry name" value="Metalloproteases ('zincins'), catalytic domain"/>
    <property type="match status" value="1"/>
</dbReference>
<comment type="similarity">
    <text evidence="10">Belongs to the peptidase M48 family.</text>
</comment>
<dbReference type="Pfam" id="PF01435">
    <property type="entry name" value="Peptidase_M48"/>
    <property type="match status" value="2"/>
</dbReference>
<reference evidence="12" key="1">
    <citation type="journal article" date="2021" name="Microb. Physiol.">
        <title>Proteogenomic Insights into the Physiology of Marine, Sulfate-Reducing, Filamentous Desulfonema limicola and Desulfonema magnum.</title>
        <authorList>
            <person name="Schnaars V."/>
            <person name="Wohlbrand L."/>
            <person name="Scheve S."/>
            <person name="Hinrichs C."/>
            <person name="Reinhardt R."/>
            <person name="Rabus R."/>
        </authorList>
    </citation>
    <scope>NUCLEOTIDE SEQUENCE</scope>
    <source>
        <strain evidence="12">5ac10</strain>
    </source>
</reference>
<keyword evidence="13" id="KW-1185">Reference proteome</keyword>
<name>A0A975B7T6_9BACT</name>
<evidence type="ECO:0000313" key="12">
    <source>
        <dbReference type="EMBL" id="QTA80539.1"/>
    </source>
</evidence>
<dbReference type="AlphaFoldDB" id="A0A975B7T6"/>
<feature type="domain" description="Peptidase M48" evidence="11">
    <location>
        <begin position="82"/>
        <end position="134"/>
    </location>
</feature>
<keyword evidence="6 10" id="KW-0862">Zinc</keyword>
<evidence type="ECO:0000256" key="7">
    <source>
        <dbReference type="ARBA" id="ARBA00022989"/>
    </source>
</evidence>
<protein>
    <submittedName>
        <fullName evidence="12">Peptidase, M48 family</fullName>
    </submittedName>
</protein>
<dbReference type="InterPro" id="IPR050083">
    <property type="entry name" value="HtpX_protease"/>
</dbReference>
<evidence type="ECO:0000256" key="5">
    <source>
        <dbReference type="ARBA" id="ARBA00022801"/>
    </source>
</evidence>
<dbReference type="GO" id="GO:0004222">
    <property type="term" value="F:metalloendopeptidase activity"/>
    <property type="evidence" value="ECO:0007669"/>
    <property type="project" value="InterPro"/>
</dbReference>
<proteinExistence type="inferred from homology"/>
<keyword evidence="5 10" id="KW-0378">Hydrolase</keyword>
<evidence type="ECO:0000313" key="13">
    <source>
        <dbReference type="Proteomes" id="UP000663720"/>
    </source>
</evidence>
<evidence type="ECO:0000256" key="3">
    <source>
        <dbReference type="ARBA" id="ARBA00022692"/>
    </source>
</evidence>
<dbReference type="CDD" id="cd07325">
    <property type="entry name" value="M48_Ste24p_like"/>
    <property type="match status" value="1"/>
</dbReference>
<evidence type="ECO:0000256" key="8">
    <source>
        <dbReference type="ARBA" id="ARBA00023049"/>
    </source>
</evidence>
<evidence type="ECO:0000259" key="11">
    <source>
        <dbReference type="Pfam" id="PF01435"/>
    </source>
</evidence>
<evidence type="ECO:0000256" key="6">
    <source>
        <dbReference type="ARBA" id="ARBA00022833"/>
    </source>
</evidence>
<accession>A0A975B7T6</accession>
<dbReference type="Proteomes" id="UP000663720">
    <property type="component" value="Chromosome"/>
</dbReference>
<keyword evidence="2 10" id="KW-0645">Protease</keyword>
<dbReference type="GO" id="GO:0006508">
    <property type="term" value="P:proteolysis"/>
    <property type="evidence" value="ECO:0007669"/>
    <property type="project" value="UniProtKB-KW"/>
</dbReference>
<evidence type="ECO:0000256" key="1">
    <source>
        <dbReference type="ARBA" id="ARBA00022475"/>
    </source>
</evidence>
<dbReference type="GO" id="GO:0046872">
    <property type="term" value="F:metal ion binding"/>
    <property type="evidence" value="ECO:0007669"/>
    <property type="project" value="UniProtKB-KW"/>
</dbReference>